<sequence>MNVLITGNNGYVGNRLKKWLKNRHDFNVDTVGVRDNEWEKLDLSFYDAIVHAAGIAHMKETKENKSLYYEINRDLTIKLAQKAKRDGVPHFIFMSSMSVYGIETGVIDRNTTPKPKSNYGISKLEAEKSLMTMINRSFTVSIIRPPMIYGKDSKGNYAKLSMIVKKLPIFPNIQNERSMLFIDNLNEFIASITREPISGYFHPQNESYVCTTDMVREISTIHNKSILFTKIFNPIINIINNPILDKMFGSLIYSKDIDLKKKHNEYNIISFSESIKLTEEKK</sequence>
<proteinExistence type="predicted"/>
<evidence type="ECO:0000313" key="2">
    <source>
        <dbReference type="EMBL" id="AOM81651.1"/>
    </source>
</evidence>
<dbReference type="Pfam" id="PF01370">
    <property type="entry name" value="Epimerase"/>
    <property type="match status" value="1"/>
</dbReference>
<dbReference type="STRING" id="632773.BBEV_0257"/>
<reference evidence="2 3" key="1">
    <citation type="submission" date="2015-08" db="EMBL/GenBank/DDBJ databases">
        <title>The complete genome sequence of Bacillus beveridgei MLTeJB.</title>
        <authorList>
            <person name="Hanson T.E."/>
            <person name="Mesa C."/>
            <person name="Basesman S.M."/>
            <person name="Oremland R.S."/>
        </authorList>
    </citation>
    <scope>NUCLEOTIDE SEQUENCE [LARGE SCALE GENOMIC DNA]</scope>
    <source>
        <strain evidence="2 3">MLTeJB</strain>
    </source>
</reference>
<dbReference type="AlphaFoldDB" id="A0A1D7QRM6"/>
<dbReference type="PANTHER" id="PTHR43245:SF58">
    <property type="entry name" value="BLL5923 PROTEIN"/>
    <property type="match status" value="1"/>
</dbReference>
<protein>
    <submittedName>
        <fullName evidence="2">UDP-glucose 4-epimerase</fullName>
        <ecNumber evidence="2">5.1.3.2</ecNumber>
    </submittedName>
</protein>
<dbReference type="RefSeq" id="WP_069363805.1">
    <property type="nucleotide sequence ID" value="NZ_CP012502.1"/>
</dbReference>
<dbReference type="InterPro" id="IPR001509">
    <property type="entry name" value="Epimerase_deHydtase"/>
</dbReference>
<accession>A0A1D7QRM6</accession>
<keyword evidence="2" id="KW-0413">Isomerase</keyword>
<evidence type="ECO:0000313" key="3">
    <source>
        <dbReference type="Proteomes" id="UP000094463"/>
    </source>
</evidence>
<gene>
    <name evidence="2" type="primary">galE-2</name>
    <name evidence="2" type="ORF">BBEV_0257</name>
</gene>
<dbReference type="KEGG" id="bbev:BBEV_0257"/>
<name>A0A1D7QRM6_9BACI</name>
<dbReference type="GO" id="GO:0003978">
    <property type="term" value="F:UDP-glucose 4-epimerase activity"/>
    <property type="evidence" value="ECO:0007669"/>
    <property type="project" value="UniProtKB-EC"/>
</dbReference>
<dbReference type="EC" id="5.1.3.2" evidence="2"/>
<organism evidence="2 3">
    <name type="scientific">Salisediminibacterium beveridgei</name>
    <dbReference type="NCBI Taxonomy" id="632773"/>
    <lineage>
        <taxon>Bacteria</taxon>
        <taxon>Bacillati</taxon>
        <taxon>Bacillota</taxon>
        <taxon>Bacilli</taxon>
        <taxon>Bacillales</taxon>
        <taxon>Bacillaceae</taxon>
        <taxon>Salisediminibacterium</taxon>
    </lineage>
</organism>
<dbReference type="PANTHER" id="PTHR43245">
    <property type="entry name" value="BIFUNCTIONAL POLYMYXIN RESISTANCE PROTEIN ARNA"/>
    <property type="match status" value="1"/>
</dbReference>
<dbReference type="PATRIC" id="fig|632773.3.peg.276"/>
<dbReference type="SUPFAM" id="SSF51735">
    <property type="entry name" value="NAD(P)-binding Rossmann-fold domains"/>
    <property type="match status" value="1"/>
</dbReference>
<evidence type="ECO:0000259" key="1">
    <source>
        <dbReference type="Pfam" id="PF01370"/>
    </source>
</evidence>
<dbReference type="Proteomes" id="UP000094463">
    <property type="component" value="Chromosome"/>
</dbReference>
<dbReference type="InterPro" id="IPR050177">
    <property type="entry name" value="Lipid_A_modif_metabolic_enz"/>
</dbReference>
<dbReference type="Gene3D" id="3.40.50.720">
    <property type="entry name" value="NAD(P)-binding Rossmann-like Domain"/>
    <property type="match status" value="1"/>
</dbReference>
<dbReference type="InterPro" id="IPR036291">
    <property type="entry name" value="NAD(P)-bd_dom_sf"/>
</dbReference>
<dbReference type="EMBL" id="CP012502">
    <property type="protein sequence ID" value="AOM81651.1"/>
    <property type="molecule type" value="Genomic_DNA"/>
</dbReference>
<dbReference type="OrthoDB" id="9808602at2"/>
<keyword evidence="3" id="KW-1185">Reference proteome</keyword>
<feature type="domain" description="NAD-dependent epimerase/dehydratase" evidence="1">
    <location>
        <begin position="3"/>
        <end position="189"/>
    </location>
</feature>